<dbReference type="SUPFAM" id="SSF55785">
    <property type="entry name" value="PYP-like sensor domain (PAS domain)"/>
    <property type="match status" value="3"/>
</dbReference>
<dbReference type="InterPro" id="IPR000014">
    <property type="entry name" value="PAS"/>
</dbReference>
<dbReference type="SMART" id="SM00091">
    <property type="entry name" value="PAS"/>
    <property type="match status" value="3"/>
</dbReference>
<dbReference type="Pfam" id="PF00512">
    <property type="entry name" value="HisKA"/>
    <property type="match status" value="1"/>
</dbReference>
<dbReference type="RefSeq" id="WP_187070965.1">
    <property type="nucleotide sequence ID" value="NZ_JACRYL010000006.1"/>
</dbReference>
<dbReference type="Pfam" id="PF08448">
    <property type="entry name" value="PAS_4"/>
    <property type="match status" value="1"/>
</dbReference>
<keyword evidence="6" id="KW-0902">Two-component regulatory system</keyword>
<comment type="catalytic activity">
    <reaction evidence="1">
        <text>ATP + protein L-histidine = ADP + protein N-phospho-L-histidine.</text>
        <dbReference type="EC" id="2.7.13.3"/>
    </reaction>
</comment>
<keyword evidence="7" id="KW-0472">Membrane</keyword>
<dbReference type="PROSITE" id="PS50109">
    <property type="entry name" value="HIS_KIN"/>
    <property type="match status" value="1"/>
</dbReference>
<dbReference type="InterPro" id="IPR036097">
    <property type="entry name" value="HisK_dim/P_sf"/>
</dbReference>
<comment type="caution">
    <text evidence="11">The sequence shown here is derived from an EMBL/GenBank/DDBJ whole genome shotgun (WGS) entry which is preliminary data.</text>
</comment>
<dbReference type="Pfam" id="PF08447">
    <property type="entry name" value="PAS_3"/>
    <property type="match status" value="1"/>
</dbReference>
<dbReference type="InterPro" id="IPR013655">
    <property type="entry name" value="PAS_fold_3"/>
</dbReference>
<evidence type="ECO:0000256" key="8">
    <source>
        <dbReference type="SAM" id="Coils"/>
    </source>
</evidence>
<dbReference type="SUPFAM" id="SSF55874">
    <property type="entry name" value="ATPase domain of HSP90 chaperone/DNA topoisomerase II/histidine kinase"/>
    <property type="match status" value="1"/>
</dbReference>
<dbReference type="CDD" id="cd00082">
    <property type="entry name" value="HisKA"/>
    <property type="match status" value="1"/>
</dbReference>
<proteinExistence type="predicted"/>
<dbReference type="InterPro" id="IPR003661">
    <property type="entry name" value="HisK_dim/P_dom"/>
</dbReference>
<dbReference type="InterPro" id="IPR005467">
    <property type="entry name" value="His_kinase_dom"/>
</dbReference>
<dbReference type="InterPro" id="IPR004358">
    <property type="entry name" value="Sig_transdc_His_kin-like_C"/>
</dbReference>
<dbReference type="InterPro" id="IPR013656">
    <property type="entry name" value="PAS_4"/>
</dbReference>
<dbReference type="SUPFAM" id="SSF47384">
    <property type="entry name" value="Homodimeric domain of signal transducing histidine kinase"/>
    <property type="match status" value="1"/>
</dbReference>
<dbReference type="InterPro" id="IPR003594">
    <property type="entry name" value="HATPase_dom"/>
</dbReference>
<gene>
    <name evidence="11" type="ORF">H7U22_08715</name>
</gene>
<dbReference type="PROSITE" id="PS50113">
    <property type="entry name" value="PAC"/>
    <property type="match status" value="1"/>
</dbReference>
<dbReference type="InterPro" id="IPR000700">
    <property type="entry name" value="PAS-assoc_C"/>
</dbReference>
<dbReference type="EMBL" id="JACRYL010000006">
    <property type="protein sequence ID" value="MBC6110504.1"/>
    <property type="molecule type" value="Genomic_DNA"/>
</dbReference>
<evidence type="ECO:0000256" key="2">
    <source>
        <dbReference type="ARBA" id="ARBA00012438"/>
    </source>
</evidence>
<dbReference type="InterPro" id="IPR035965">
    <property type="entry name" value="PAS-like_dom_sf"/>
</dbReference>
<keyword evidence="3" id="KW-0597">Phosphoprotein</keyword>
<evidence type="ECO:0000259" key="9">
    <source>
        <dbReference type="PROSITE" id="PS50109"/>
    </source>
</evidence>
<feature type="domain" description="PAC" evidence="10">
    <location>
        <begin position="402"/>
        <end position="455"/>
    </location>
</feature>
<evidence type="ECO:0000313" key="11">
    <source>
        <dbReference type="EMBL" id="MBC6110504.1"/>
    </source>
</evidence>
<dbReference type="Gene3D" id="2.10.70.100">
    <property type="match status" value="1"/>
</dbReference>
<feature type="coiled-coil region" evidence="8">
    <location>
        <begin position="142"/>
        <end position="183"/>
    </location>
</feature>
<reference evidence="11 12" key="1">
    <citation type="submission" date="2020-08" db="EMBL/GenBank/DDBJ databases">
        <authorList>
            <person name="Sun Q."/>
            <person name="Inoue M."/>
        </authorList>
    </citation>
    <scope>NUCLEOTIDE SEQUENCE [LARGE SCALE GENOMIC DNA]</scope>
    <source>
        <strain evidence="11 12">CCM 8938</strain>
    </source>
</reference>
<keyword evidence="12" id="KW-1185">Reference proteome</keyword>
<keyword evidence="8" id="KW-0175">Coiled coil</keyword>
<evidence type="ECO:0000256" key="4">
    <source>
        <dbReference type="ARBA" id="ARBA00022679"/>
    </source>
</evidence>
<dbReference type="Gene3D" id="1.10.287.130">
    <property type="match status" value="1"/>
</dbReference>
<keyword evidence="5" id="KW-0418">Kinase</keyword>
<dbReference type="Proteomes" id="UP000652755">
    <property type="component" value="Unassembled WGS sequence"/>
</dbReference>
<evidence type="ECO:0000256" key="7">
    <source>
        <dbReference type="ARBA" id="ARBA00023136"/>
    </source>
</evidence>
<dbReference type="EC" id="2.7.13.3" evidence="2"/>
<dbReference type="CDD" id="cd00130">
    <property type="entry name" value="PAS"/>
    <property type="match status" value="1"/>
</dbReference>
<dbReference type="PANTHER" id="PTHR45453">
    <property type="entry name" value="PHOSPHATE REGULON SENSOR PROTEIN PHOR"/>
    <property type="match status" value="1"/>
</dbReference>
<dbReference type="SMART" id="SM00387">
    <property type="entry name" value="HATPase_c"/>
    <property type="match status" value="1"/>
</dbReference>
<sequence length="674" mass="76299">MDNNNRRLNNDQLLQVLTLSKDATAIYTSENIVIEMANDAMINFWGKDRSIIGKTLEDAVPEFKGQPFVKMLRNVLLTGITDSGEAIPAETMINGNLRTSYYSYEYRAIKDDFGKPYCILHTASDVTEKVLGQKAIEFALLQKEALEREQSLNEELQEANSELENLNKILHLSKENLSQLNIELESRVARRTLELVNSEARIRNMLADAPVAIAVFSGRELRIESANKKILEAWGKTDNIIGKTLLEAVPELVDQDFNNILSQVYSSGEPYFGNEIKELIEKNGKIEEVYSNFIYQPLKDRERKINSIMLSANVITEQVKARKKVERAEEMLQFALEAGNIGTWRINTLTNELKSSPILKQIYGIDLVEDFNFEKILDLITEDCREKVSVDIKNAIESLGNCDISYTLKRPSDEQVVWVRSFGKMVKDEDGVINALSGVVMDITEQKQDEQRKNDFISMVSHELKTPITSISAYVQLLQAKSKNNSDDFASATLDKVQKQIRKMSTMISSFLNVSRLESGKIHLIKTDFDLEELLSEVVDECKLTDSVYKINFECCEAKIIHADRDKIGAVISNLMSNAIKYSEKGKTINVHSEIIDGLAHVSIEDEGIGIKEQHLDKLFDRYYRVNNQQTKTISGFGIGLYLSAEIVKRHNGKIWAESSFGEGSKFHFTIPLA</sequence>
<keyword evidence="4" id="KW-0808">Transferase</keyword>
<evidence type="ECO:0000313" key="12">
    <source>
        <dbReference type="Proteomes" id="UP000652755"/>
    </source>
</evidence>
<accession>A0ABR7KQZ4</accession>
<evidence type="ECO:0000256" key="3">
    <source>
        <dbReference type="ARBA" id="ARBA00022553"/>
    </source>
</evidence>
<dbReference type="PANTHER" id="PTHR45453:SF1">
    <property type="entry name" value="PHOSPHATE REGULON SENSOR PROTEIN PHOR"/>
    <property type="match status" value="1"/>
</dbReference>
<dbReference type="InterPro" id="IPR050351">
    <property type="entry name" value="BphY/WalK/GraS-like"/>
</dbReference>
<feature type="domain" description="Histidine kinase" evidence="9">
    <location>
        <begin position="459"/>
        <end position="674"/>
    </location>
</feature>
<evidence type="ECO:0000256" key="1">
    <source>
        <dbReference type="ARBA" id="ARBA00000085"/>
    </source>
</evidence>
<dbReference type="InterPro" id="IPR001610">
    <property type="entry name" value="PAC"/>
</dbReference>
<evidence type="ECO:0000259" key="10">
    <source>
        <dbReference type="PROSITE" id="PS50113"/>
    </source>
</evidence>
<dbReference type="SMART" id="SM00086">
    <property type="entry name" value="PAC"/>
    <property type="match status" value="1"/>
</dbReference>
<dbReference type="PRINTS" id="PR00344">
    <property type="entry name" value="BCTRLSENSOR"/>
</dbReference>
<evidence type="ECO:0000256" key="5">
    <source>
        <dbReference type="ARBA" id="ARBA00022777"/>
    </source>
</evidence>
<evidence type="ECO:0000256" key="6">
    <source>
        <dbReference type="ARBA" id="ARBA00023012"/>
    </source>
</evidence>
<dbReference type="Gene3D" id="3.30.565.10">
    <property type="entry name" value="Histidine kinase-like ATPase, C-terminal domain"/>
    <property type="match status" value="1"/>
</dbReference>
<protein>
    <recommendedName>
        <fullName evidence="2">histidine kinase</fullName>
        <ecNumber evidence="2">2.7.13.3</ecNumber>
    </recommendedName>
</protein>
<dbReference type="Gene3D" id="3.30.450.20">
    <property type="entry name" value="PAS domain"/>
    <property type="match status" value="3"/>
</dbReference>
<dbReference type="Pfam" id="PF02518">
    <property type="entry name" value="HATPase_c"/>
    <property type="match status" value="1"/>
</dbReference>
<name>A0ABR7KQZ4_9SPHI</name>
<organism evidence="11 12">
    <name type="scientific">Pedobacter fastidiosus</name>
    <dbReference type="NCBI Taxonomy" id="2765361"/>
    <lineage>
        <taxon>Bacteria</taxon>
        <taxon>Pseudomonadati</taxon>
        <taxon>Bacteroidota</taxon>
        <taxon>Sphingobacteriia</taxon>
        <taxon>Sphingobacteriales</taxon>
        <taxon>Sphingobacteriaceae</taxon>
        <taxon>Pedobacter</taxon>
    </lineage>
</organism>
<dbReference type="InterPro" id="IPR036890">
    <property type="entry name" value="HATPase_C_sf"/>
</dbReference>
<dbReference type="SMART" id="SM00388">
    <property type="entry name" value="HisKA"/>
    <property type="match status" value="1"/>
</dbReference>